<organism evidence="8 9">
    <name type="scientific">Candidatus Providencia siddallii</name>
    <dbReference type="NCBI Taxonomy" id="1715285"/>
    <lineage>
        <taxon>Bacteria</taxon>
        <taxon>Pseudomonadati</taxon>
        <taxon>Pseudomonadota</taxon>
        <taxon>Gammaproteobacteria</taxon>
        <taxon>Enterobacterales</taxon>
        <taxon>Morganellaceae</taxon>
        <taxon>Providencia</taxon>
    </lineage>
</organism>
<evidence type="ECO:0000256" key="1">
    <source>
        <dbReference type="ARBA" id="ARBA00007150"/>
    </source>
</evidence>
<reference evidence="8" key="1">
    <citation type="submission" date="2024-04" db="EMBL/GenBank/DDBJ databases">
        <authorList>
            <person name="Manzano-Marin A."/>
            <person name="Manzano-Marin A."/>
            <person name="Alejandro Manzano Marin A."/>
        </authorList>
    </citation>
    <scope>NUCLEOTIDE SEQUENCE [LARGE SCALE GENOMIC DNA]</scope>
    <source>
        <strain evidence="8">TABTEA</strain>
    </source>
</reference>
<feature type="transmembrane region" description="Helical" evidence="7">
    <location>
        <begin position="58"/>
        <end position="78"/>
    </location>
</feature>
<dbReference type="PROSITE" id="PS01311">
    <property type="entry name" value="LGT"/>
    <property type="match status" value="1"/>
</dbReference>
<keyword evidence="3 7" id="KW-0808">Transferase</keyword>
<dbReference type="EMBL" id="OZ034688">
    <property type="protein sequence ID" value="CAL1329291.1"/>
    <property type="molecule type" value="Genomic_DNA"/>
</dbReference>
<dbReference type="RefSeq" id="WP_341764761.1">
    <property type="nucleotide sequence ID" value="NZ_OZ034688.1"/>
</dbReference>
<evidence type="ECO:0000256" key="6">
    <source>
        <dbReference type="ARBA" id="ARBA00023136"/>
    </source>
</evidence>
<evidence type="ECO:0000313" key="8">
    <source>
        <dbReference type="EMBL" id="CAL1329291.1"/>
    </source>
</evidence>
<dbReference type="NCBIfam" id="TIGR00544">
    <property type="entry name" value="lgt"/>
    <property type="match status" value="1"/>
</dbReference>
<comment type="function">
    <text evidence="7">Catalyzes the transfer of the diacylglyceryl group from phosphatidylglycerol to the sulfhydryl group of the N-terminal cysteine of a prolipoprotein, the first step in the formation of mature lipoproteins.</text>
</comment>
<comment type="catalytic activity">
    <reaction evidence="7">
        <text>L-cysteinyl-[prolipoprotein] + a 1,2-diacyl-sn-glycero-3-phospho-(1'-sn-glycerol) = an S-1,2-diacyl-sn-glyceryl-L-cysteinyl-[prolipoprotein] + sn-glycerol 1-phosphate + H(+)</text>
        <dbReference type="Rhea" id="RHEA:56712"/>
        <dbReference type="Rhea" id="RHEA-COMP:14679"/>
        <dbReference type="Rhea" id="RHEA-COMP:14680"/>
        <dbReference type="ChEBI" id="CHEBI:15378"/>
        <dbReference type="ChEBI" id="CHEBI:29950"/>
        <dbReference type="ChEBI" id="CHEBI:57685"/>
        <dbReference type="ChEBI" id="CHEBI:64716"/>
        <dbReference type="ChEBI" id="CHEBI:140658"/>
        <dbReference type="EC" id="2.5.1.145"/>
    </reaction>
</comment>
<feature type="transmembrane region" description="Helical" evidence="7">
    <location>
        <begin position="128"/>
        <end position="146"/>
    </location>
</feature>
<dbReference type="PANTHER" id="PTHR30589">
    <property type="entry name" value="PROLIPOPROTEIN DIACYLGLYCERYL TRANSFERASE"/>
    <property type="match status" value="1"/>
</dbReference>
<protein>
    <recommendedName>
        <fullName evidence="7">Phosphatidylglycerol--prolipoprotein diacylglyceryl transferase</fullName>
        <ecNumber evidence="7">2.5.1.145</ecNumber>
    </recommendedName>
</protein>
<dbReference type="GO" id="GO:0008961">
    <property type="term" value="F:phosphatidylglycerol-prolipoprotein diacylglyceryl transferase activity"/>
    <property type="evidence" value="ECO:0007669"/>
    <property type="project" value="UniProtKB-EC"/>
</dbReference>
<name>A0ABM9NP90_9GAMM</name>
<dbReference type="PANTHER" id="PTHR30589:SF0">
    <property type="entry name" value="PHOSPHATIDYLGLYCEROL--PROLIPOPROTEIN DIACYLGLYCERYL TRANSFERASE"/>
    <property type="match status" value="1"/>
</dbReference>
<comment type="similarity">
    <text evidence="1 7">Belongs to the Lgt family.</text>
</comment>
<feature type="transmembrane region" description="Helical" evidence="7">
    <location>
        <begin position="223"/>
        <end position="240"/>
    </location>
</feature>
<keyword evidence="2 7" id="KW-1003">Cell membrane</keyword>
<feature type="transmembrane region" description="Helical" evidence="7">
    <location>
        <begin position="198"/>
        <end position="216"/>
    </location>
</feature>
<dbReference type="Proteomes" id="UP001497533">
    <property type="component" value="Chromosome"/>
</dbReference>
<keyword evidence="9" id="KW-1185">Reference proteome</keyword>
<accession>A0ABM9NP90</accession>
<feature type="transmembrane region" description="Helical" evidence="7">
    <location>
        <begin position="14"/>
        <end position="38"/>
    </location>
</feature>
<dbReference type="InterPro" id="IPR001640">
    <property type="entry name" value="Lgt"/>
</dbReference>
<sequence>MDNKYLEFPNISPIIFSIGPISIYWYGLMYLFALLFALWLANRRSEKYGFKKNEIENIIYLGFIGIFIGGRIGYVLFYNIQDFLNDKFYIFKVWNGGMSFHGGLIGAILSIMWYSYYKNKHFLYISDFIVPLVPFGLGIGRIGNFINGELYGRFTLNTPWAILFPNSIIKDIELAIKDNSLFKVIDQYGVLPRHPSQLYEMFLEGILLFFILNLFILKQRPTGSVSALFLFSYAFFRFIVEFFREPDIQLGLFNGISMGQILSIPMIIIGIIMFILSYKNILYKK</sequence>
<dbReference type="HAMAP" id="MF_01147">
    <property type="entry name" value="Lgt"/>
    <property type="match status" value="1"/>
</dbReference>
<evidence type="ECO:0000256" key="2">
    <source>
        <dbReference type="ARBA" id="ARBA00022475"/>
    </source>
</evidence>
<feature type="transmembrane region" description="Helical" evidence="7">
    <location>
        <begin position="98"/>
        <end position="116"/>
    </location>
</feature>
<evidence type="ECO:0000256" key="4">
    <source>
        <dbReference type="ARBA" id="ARBA00022692"/>
    </source>
</evidence>
<dbReference type="Pfam" id="PF01790">
    <property type="entry name" value="LGT"/>
    <property type="match status" value="1"/>
</dbReference>
<dbReference type="EC" id="2.5.1.145" evidence="7"/>
<comment type="pathway">
    <text evidence="7">Protein modification; lipoprotein biosynthesis (diacylglyceryl transfer).</text>
</comment>
<comment type="subcellular location">
    <subcellularLocation>
        <location evidence="7">Cell membrane</location>
        <topology evidence="7">Multi-pass membrane protein</topology>
    </subcellularLocation>
</comment>
<evidence type="ECO:0000256" key="7">
    <source>
        <dbReference type="HAMAP-Rule" id="MF_01147"/>
    </source>
</evidence>
<feature type="transmembrane region" description="Helical" evidence="7">
    <location>
        <begin position="252"/>
        <end position="276"/>
    </location>
</feature>
<evidence type="ECO:0000313" key="9">
    <source>
        <dbReference type="Proteomes" id="UP001497533"/>
    </source>
</evidence>
<evidence type="ECO:0000256" key="5">
    <source>
        <dbReference type="ARBA" id="ARBA00022989"/>
    </source>
</evidence>
<gene>
    <name evidence="7 8" type="primary">lgt</name>
    <name evidence="8" type="ORF">PRHACTZTBTEA_369</name>
</gene>
<proteinExistence type="inferred from homology"/>
<evidence type="ECO:0000256" key="3">
    <source>
        <dbReference type="ARBA" id="ARBA00022679"/>
    </source>
</evidence>
<keyword evidence="5 7" id="KW-1133">Transmembrane helix</keyword>
<keyword evidence="6 7" id="KW-0472">Membrane</keyword>
<keyword evidence="4 7" id="KW-0812">Transmembrane</keyword>
<feature type="binding site" evidence="7">
    <location>
        <position position="141"/>
    </location>
    <ligand>
        <name>a 1,2-diacyl-sn-glycero-3-phospho-(1'-sn-glycerol)</name>
        <dbReference type="ChEBI" id="CHEBI:64716"/>
    </ligand>
</feature>